<proteinExistence type="predicted"/>
<dbReference type="AlphaFoldDB" id="A0A818S3K1"/>
<sequence>MTQSLITTGQQRFSSDRKSLKSMENKINDLNKNVVKMSNALRQMASTTRAVNANNQETFATTMDYCSRNLLDIIGTDFGDYGRQLMRVLYTKEELQSCILPPGRRHLARPPLDSEHCPIKSDFLIEECRLDELKILRKPAKLASVHLESQQSID</sequence>
<feature type="compositionally biased region" description="Polar residues" evidence="1">
    <location>
        <begin position="1"/>
        <end position="13"/>
    </location>
</feature>
<evidence type="ECO:0000313" key="2">
    <source>
        <dbReference type="EMBL" id="CAF3667166.1"/>
    </source>
</evidence>
<protein>
    <submittedName>
        <fullName evidence="2">Uncharacterized protein</fullName>
    </submittedName>
</protein>
<evidence type="ECO:0000256" key="1">
    <source>
        <dbReference type="SAM" id="MobiDB-lite"/>
    </source>
</evidence>
<comment type="caution">
    <text evidence="2">The sequence shown here is derived from an EMBL/GenBank/DDBJ whole genome shotgun (WGS) entry which is preliminary data.</text>
</comment>
<feature type="region of interest" description="Disordered" evidence="1">
    <location>
        <begin position="1"/>
        <end position="20"/>
    </location>
</feature>
<dbReference type="Proteomes" id="UP000663844">
    <property type="component" value="Unassembled WGS sequence"/>
</dbReference>
<organism evidence="2 3">
    <name type="scientific">Adineta steineri</name>
    <dbReference type="NCBI Taxonomy" id="433720"/>
    <lineage>
        <taxon>Eukaryota</taxon>
        <taxon>Metazoa</taxon>
        <taxon>Spiralia</taxon>
        <taxon>Gnathifera</taxon>
        <taxon>Rotifera</taxon>
        <taxon>Eurotatoria</taxon>
        <taxon>Bdelloidea</taxon>
        <taxon>Adinetida</taxon>
        <taxon>Adinetidae</taxon>
        <taxon>Adineta</taxon>
    </lineage>
</organism>
<gene>
    <name evidence="2" type="ORF">OXD698_LOCUS9989</name>
</gene>
<reference evidence="2" key="1">
    <citation type="submission" date="2021-02" db="EMBL/GenBank/DDBJ databases">
        <authorList>
            <person name="Nowell W R."/>
        </authorList>
    </citation>
    <scope>NUCLEOTIDE SEQUENCE</scope>
</reference>
<dbReference type="EMBL" id="CAJOAZ010000519">
    <property type="protein sequence ID" value="CAF3667166.1"/>
    <property type="molecule type" value="Genomic_DNA"/>
</dbReference>
<accession>A0A818S3K1</accession>
<evidence type="ECO:0000313" key="3">
    <source>
        <dbReference type="Proteomes" id="UP000663844"/>
    </source>
</evidence>
<name>A0A818S3K1_9BILA</name>